<sequence>MFKEAHQKNEKLIFGLIHLRPMPGTPFYKEGDYEESIKKAVKDAKALENGGASGCLVQTVDKVYPVGDDSDYVRATCLSVIASEVKRAVGPDFKVGVQLMWNCITPSIASAKAVGADFTRCTALFGQTVSPFGGVINGDPLSVLEYRRKIEAESVELLAEIAGYHFHGGYDREGLLGRVASAAMVRADAVEIMSKDEELNNRMEEDIRSAYPDMPIILGGGTDVESARSRLRNADGALVGKCFEGCNWGEGIDERIVEAYMKEVRSI</sequence>
<dbReference type="Pfam" id="PF03437">
    <property type="entry name" value="BtpA"/>
    <property type="match status" value="1"/>
</dbReference>
<name>A0A3E3DEN5_9FIRM</name>
<proteinExistence type="inferred from homology"/>
<dbReference type="SUPFAM" id="SSF51366">
    <property type="entry name" value="Ribulose-phoshate binding barrel"/>
    <property type="match status" value="1"/>
</dbReference>
<dbReference type="RefSeq" id="WP_025530948.1">
    <property type="nucleotide sequence ID" value="NZ_CACRUH010000058.1"/>
</dbReference>
<comment type="caution">
    <text evidence="2">The sequence shown here is derived from an EMBL/GenBank/DDBJ whole genome shotgun (WGS) entry which is preliminary data.</text>
</comment>
<dbReference type="InterPro" id="IPR011060">
    <property type="entry name" value="RibuloseP-bd_barrel"/>
</dbReference>
<gene>
    <name evidence="2" type="ORF">DWX31_25825</name>
</gene>
<dbReference type="AlphaFoldDB" id="A0A3E3DEN5"/>
<dbReference type="OrthoDB" id="9791357at2"/>
<dbReference type="PANTHER" id="PTHR21381:SF3">
    <property type="entry name" value="SGC REGION PROTEIN SGCQ-RELATED"/>
    <property type="match status" value="1"/>
</dbReference>
<comment type="similarity">
    <text evidence="1">Belongs to the BtpA family.</text>
</comment>
<reference evidence="2 3" key="1">
    <citation type="submission" date="2018-08" db="EMBL/GenBank/DDBJ databases">
        <title>A genome reference for cultivated species of the human gut microbiota.</title>
        <authorList>
            <person name="Zou Y."/>
            <person name="Xue W."/>
            <person name="Luo G."/>
        </authorList>
    </citation>
    <scope>NUCLEOTIDE SEQUENCE [LARGE SCALE GENOMIC DNA]</scope>
    <source>
        <strain evidence="2 3">AF19-13AC</strain>
    </source>
</reference>
<dbReference type="Proteomes" id="UP000261023">
    <property type="component" value="Unassembled WGS sequence"/>
</dbReference>
<dbReference type="InterPro" id="IPR005137">
    <property type="entry name" value="BtpA"/>
</dbReference>
<protein>
    <submittedName>
        <fullName evidence="2">BtpA family membrane complex biogenesis protein</fullName>
    </submittedName>
</protein>
<evidence type="ECO:0000313" key="3">
    <source>
        <dbReference type="Proteomes" id="UP000261023"/>
    </source>
</evidence>
<dbReference type="EMBL" id="QTJW01000022">
    <property type="protein sequence ID" value="RGD67737.1"/>
    <property type="molecule type" value="Genomic_DNA"/>
</dbReference>
<evidence type="ECO:0000256" key="1">
    <source>
        <dbReference type="ARBA" id="ARBA00006007"/>
    </source>
</evidence>
<dbReference type="PANTHER" id="PTHR21381">
    <property type="entry name" value="ZGC:162297"/>
    <property type="match status" value="1"/>
</dbReference>
<accession>A0A3E3DEN5</accession>
<evidence type="ECO:0000313" key="2">
    <source>
        <dbReference type="EMBL" id="RGD67737.1"/>
    </source>
</evidence>
<organism evidence="2 3">
    <name type="scientific">Hungatella hathewayi</name>
    <dbReference type="NCBI Taxonomy" id="154046"/>
    <lineage>
        <taxon>Bacteria</taxon>
        <taxon>Bacillati</taxon>
        <taxon>Bacillota</taxon>
        <taxon>Clostridia</taxon>
        <taxon>Lachnospirales</taxon>
        <taxon>Lachnospiraceae</taxon>
        <taxon>Hungatella</taxon>
    </lineage>
</organism>